<dbReference type="KEGG" id="acab:QRX50_36735"/>
<dbReference type="Proteomes" id="UP001236014">
    <property type="component" value="Chromosome"/>
</dbReference>
<dbReference type="CDD" id="cd07043">
    <property type="entry name" value="STAS_anti-anti-sigma_factors"/>
    <property type="match status" value="1"/>
</dbReference>
<name>A0A9Y2MVI2_9PSEU</name>
<evidence type="ECO:0000313" key="3">
    <source>
        <dbReference type="Proteomes" id="UP001236014"/>
    </source>
</evidence>
<dbReference type="EMBL" id="CP127294">
    <property type="protein sequence ID" value="WIX76929.1"/>
    <property type="molecule type" value="Genomic_DNA"/>
</dbReference>
<protein>
    <submittedName>
        <fullName evidence="2">STAS domain-containing protein</fullName>
    </submittedName>
</protein>
<dbReference type="Pfam" id="PF01740">
    <property type="entry name" value="STAS"/>
    <property type="match status" value="1"/>
</dbReference>
<evidence type="ECO:0000259" key="1">
    <source>
        <dbReference type="PROSITE" id="PS50801"/>
    </source>
</evidence>
<dbReference type="PANTHER" id="PTHR33495">
    <property type="entry name" value="ANTI-SIGMA FACTOR ANTAGONIST TM_1081-RELATED-RELATED"/>
    <property type="match status" value="1"/>
</dbReference>
<organism evidence="2 3">
    <name type="scientific">Amycolatopsis carbonis</name>
    <dbReference type="NCBI Taxonomy" id="715471"/>
    <lineage>
        <taxon>Bacteria</taxon>
        <taxon>Bacillati</taxon>
        <taxon>Actinomycetota</taxon>
        <taxon>Actinomycetes</taxon>
        <taxon>Pseudonocardiales</taxon>
        <taxon>Pseudonocardiaceae</taxon>
        <taxon>Amycolatopsis</taxon>
    </lineage>
</organism>
<keyword evidence="3" id="KW-1185">Reference proteome</keyword>
<dbReference type="GO" id="GO:0043856">
    <property type="term" value="F:anti-sigma factor antagonist activity"/>
    <property type="evidence" value="ECO:0007669"/>
    <property type="project" value="TreeGrafter"/>
</dbReference>
<dbReference type="PROSITE" id="PS50801">
    <property type="entry name" value="STAS"/>
    <property type="match status" value="1"/>
</dbReference>
<dbReference type="InterPro" id="IPR002645">
    <property type="entry name" value="STAS_dom"/>
</dbReference>
<dbReference type="SUPFAM" id="SSF52091">
    <property type="entry name" value="SpoIIaa-like"/>
    <property type="match status" value="1"/>
</dbReference>
<dbReference type="AlphaFoldDB" id="A0A9Y2MVI2"/>
<gene>
    <name evidence="2" type="ORF">QRX50_36735</name>
</gene>
<dbReference type="InterPro" id="IPR036513">
    <property type="entry name" value="STAS_dom_sf"/>
</dbReference>
<proteinExistence type="predicted"/>
<accession>A0A9Y2MVI2</accession>
<dbReference type="Gene3D" id="3.30.750.24">
    <property type="entry name" value="STAS domain"/>
    <property type="match status" value="1"/>
</dbReference>
<reference evidence="2 3" key="1">
    <citation type="submission" date="2023-06" db="EMBL/GenBank/DDBJ databases">
        <authorList>
            <person name="Oyuntsetseg B."/>
            <person name="Kim S.B."/>
        </authorList>
    </citation>
    <scope>NUCLEOTIDE SEQUENCE [LARGE SCALE GENOMIC DNA]</scope>
    <source>
        <strain evidence="2 3">2-15</strain>
    </source>
</reference>
<dbReference type="RefSeq" id="WP_285967676.1">
    <property type="nucleotide sequence ID" value="NZ_CP127294.1"/>
</dbReference>
<feature type="domain" description="STAS" evidence="1">
    <location>
        <begin position="8"/>
        <end position="116"/>
    </location>
</feature>
<evidence type="ECO:0000313" key="2">
    <source>
        <dbReference type="EMBL" id="WIX76929.1"/>
    </source>
</evidence>
<sequence length="118" mass="12273">MAALGEPTGISLRRDGAAVVLTAHGEFDALTTPELRATIREALLEAPPVLVIDLTHVAFFASAAISALVEARRAADDEDTALRLAVGPYLDRTLNLVGLDTVFALYPSATAALAADST</sequence>
<dbReference type="PANTHER" id="PTHR33495:SF2">
    <property type="entry name" value="ANTI-SIGMA FACTOR ANTAGONIST TM_1081-RELATED"/>
    <property type="match status" value="1"/>
</dbReference>